<feature type="binding site" evidence="9">
    <location>
        <position position="165"/>
    </location>
    <ligand>
        <name>Zn(2+)</name>
        <dbReference type="ChEBI" id="CHEBI:29105"/>
        <note>catalytic</note>
    </ligand>
</feature>
<evidence type="ECO:0000256" key="8">
    <source>
        <dbReference type="ARBA" id="ARBA00023316"/>
    </source>
</evidence>
<evidence type="ECO:0000256" key="6">
    <source>
        <dbReference type="ARBA" id="ARBA00022997"/>
    </source>
</evidence>
<dbReference type="PANTHER" id="PTHR43126">
    <property type="entry name" value="D-ALANYL-D-ALANINE DIPEPTIDASE"/>
    <property type="match status" value="1"/>
</dbReference>
<reference evidence="13" key="1">
    <citation type="journal article" date="2019" name="Int. J. Syst. Evol. Microbiol.">
        <title>The Global Catalogue of Microorganisms (GCM) 10K type strain sequencing project: providing services to taxonomists for standard genome sequencing and annotation.</title>
        <authorList>
            <consortium name="The Broad Institute Genomics Platform"/>
            <consortium name="The Broad Institute Genome Sequencing Center for Infectious Disease"/>
            <person name="Wu L."/>
            <person name="Ma J."/>
        </authorList>
    </citation>
    <scope>NUCLEOTIDE SEQUENCE [LARGE SCALE GENOMIC DNA]</scope>
    <source>
        <strain evidence="13">CGMCC 1.15394</strain>
    </source>
</reference>
<accession>A0ABQ1TFC2</accession>
<dbReference type="Gene3D" id="3.30.1380.10">
    <property type="match status" value="1"/>
</dbReference>
<keyword evidence="8 10" id="KW-0961">Cell wall biogenesis/degradation</keyword>
<dbReference type="CDD" id="cd14817">
    <property type="entry name" value="D-Ala-D-Ala_dipeptidase_VanX"/>
    <property type="match status" value="1"/>
</dbReference>
<comment type="function">
    <text evidence="9 10">Catalyzes hydrolysis of the D-alanyl-D-alanine dipeptide.</text>
</comment>
<feature type="site" description="Transition state stabilizer" evidence="9">
    <location>
        <position position="114"/>
    </location>
</feature>
<dbReference type="Proteomes" id="UP000638462">
    <property type="component" value="Unassembled WGS sequence"/>
</dbReference>
<dbReference type="Pfam" id="PF01427">
    <property type="entry name" value="Peptidase_M15"/>
    <property type="match status" value="1"/>
</dbReference>
<feature type="binding site" evidence="9">
    <location>
        <position position="158"/>
    </location>
    <ligand>
        <name>Zn(2+)</name>
        <dbReference type="ChEBI" id="CHEBI:29105"/>
        <note>catalytic</note>
    </ligand>
</feature>
<comment type="cofactor">
    <cofactor evidence="9">
        <name>Zn(2+)</name>
        <dbReference type="ChEBI" id="CHEBI:29105"/>
    </cofactor>
    <text evidence="9">Binds 1 zinc ion per subunit.</text>
</comment>
<comment type="caution">
    <text evidence="12">The sequence shown here is derived from an EMBL/GenBank/DDBJ whole genome shotgun (WGS) entry which is preliminary data.</text>
</comment>
<keyword evidence="3 9" id="KW-0479">Metal-binding</keyword>
<comment type="similarity">
    <text evidence="9 10">Belongs to the peptidase M15D family.</text>
</comment>
<keyword evidence="6 9" id="KW-0224">Dipeptidase</keyword>
<comment type="catalytic activity">
    <reaction evidence="1 9 10">
        <text>D-alanyl-D-alanine + H2O = 2 D-alanine</text>
        <dbReference type="Rhea" id="RHEA:20661"/>
        <dbReference type="ChEBI" id="CHEBI:15377"/>
        <dbReference type="ChEBI" id="CHEBI:57416"/>
        <dbReference type="ChEBI" id="CHEBI:57822"/>
        <dbReference type="EC" id="3.4.13.22"/>
    </reaction>
</comment>
<dbReference type="InterPro" id="IPR009045">
    <property type="entry name" value="Zn_M74/Hedgehog-like"/>
</dbReference>
<name>A0ABQ1TFC2_9GAMM</name>
<feature type="binding site" evidence="9">
    <location>
        <position position="225"/>
    </location>
    <ligand>
        <name>Zn(2+)</name>
        <dbReference type="ChEBI" id="CHEBI:29105"/>
        <note>catalytic</note>
    </ligand>
</feature>
<dbReference type="PIRSF" id="PIRSF026671">
    <property type="entry name" value="AA_dipeptidase"/>
    <property type="match status" value="1"/>
</dbReference>
<feature type="active site" description="Proton donor/acceptor" evidence="9">
    <location>
        <position position="222"/>
    </location>
</feature>
<evidence type="ECO:0000256" key="9">
    <source>
        <dbReference type="HAMAP-Rule" id="MF_01924"/>
    </source>
</evidence>
<evidence type="ECO:0000256" key="3">
    <source>
        <dbReference type="ARBA" id="ARBA00022723"/>
    </source>
</evidence>
<dbReference type="SUPFAM" id="SSF55166">
    <property type="entry name" value="Hedgehog/DD-peptidase"/>
    <property type="match status" value="1"/>
</dbReference>
<evidence type="ECO:0000256" key="10">
    <source>
        <dbReference type="PIRNR" id="PIRNR026671"/>
    </source>
</evidence>
<dbReference type="HAMAP" id="MF_01924">
    <property type="entry name" value="A_A_dipeptidase"/>
    <property type="match status" value="1"/>
</dbReference>
<evidence type="ECO:0000256" key="2">
    <source>
        <dbReference type="ARBA" id="ARBA00022670"/>
    </source>
</evidence>
<sequence>MLLSYLWKIKMAFTLLARLTKSTSLLGIALMSASAACATPSDDKRSEFVDVGALLPNAVLDIRYFGHHNFVGKPVDGYNAPKCLLHSTAATALKNVQIAAQTQGLSLKIFDCYRPQRAVDHFVRWVNDLEDTRTKAEFYPNLGKDKLLGDYIAAKSGHSRGSTIDLTLVDAKGKELDMGSPFDMFDTLSNTDDPRISAEQKANRYKLKTLMTEAGFAPYSMEWWHFTYQPQAYPATYFDFVVE</sequence>
<evidence type="ECO:0000256" key="7">
    <source>
        <dbReference type="ARBA" id="ARBA00023049"/>
    </source>
</evidence>
<gene>
    <name evidence="9" type="primary">ddpX</name>
    <name evidence="12" type="ORF">GCM10008027_18780</name>
</gene>
<keyword evidence="13" id="KW-1185">Reference proteome</keyword>
<organism evidence="12 13">
    <name type="scientific">Pseudoalteromonas gelatinilytica</name>
    <dbReference type="NCBI Taxonomy" id="1703256"/>
    <lineage>
        <taxon>Bacteria</taxon>
        <taxon>Pseudomonadati</taxon>
        <taxon>Pseudomonadota</taxon>
        <taxon>Gammaproteobacteria</taxon>
        <taxon>Alteromonadales</taxon>
        <taxon>Pseudoalteromonadaceae</taxon>
        <taxon>Pseudoalteromonas</taxon>
    </lineage>
</organism>
<dbReference type="EMBL" id="BMIT01000006">
    <property type="protein sequence ID" value="GGE94124.1"/>
    <property type="molecule type" value="Genomic_DNA"/>
</dbReference>
<feature type="signal peptide" evidence="11">
    <location>
        <begin position="1"/>
        <end position="38"/>
    </location>
</feature>
<keyword evidence="11" id="KW-0732">Signal</keyword>
<evidence type="ECO:0000313" key="13">
    <source>
        <dbReference type="Proteomes" id="UP000638462"/>
    </source>
</evidence>
<dbReference type="InterPro" id="IPR000755">
    <property type="entry name" value="A_A_dipeptidase"/>
</dbReference>
<dbReference type="EC" id="3.4.13.22" evidence="9 10"/>
<keyword evidence="4 9" id="KW-0378">Hydrolase</keyword>
<evidence type="ECO:0000256" key="1">
    <source>
        <dbReference type="ARBA" id="ARBA00001362"/>
    </source>
</evidence>
<proteinExistence type="inferred from homology"/>
<keyword evidence="5 9" id="KW-0862">Zinc</keyword>
<evidence type="ECO:0000256" key="11">
    <source>
        <dbReference type="SAM" id="SignalP"/>
    </source>
</evidence>
<evidence type="ECO:0000256" key="5">
    <source>
        <dbReference type="ARBA" id="ARBA00022833"/>
    </source>
</evidence>
<feature type="chain" id="PRO_5047163505" description="D-alanyl-D-alanine dipeptidase" evidence="11">
    <location>
        <begin position="39"/>
        <end position="243"/>
    </location>
</feature>
<evidence type="ECO:0000313" key="12">
    <source>
        <dbReference type="EMBL" id="GGE94124.1"/>
    </source>
</evidence>
<protein>
    <recommendedName>
        <fullName evidence="9 10">D-alanyl-D-alanine dipeptidase</fullName>
        <shortName evidence="9 10">D-Ala-D-Ala dipeptidase</shortName>
        <ecNumber evidence="9 10">3.4.13.22</ecNumber>
    </recommendedName>
</protein>
<evidence type="ECO:0000256" key="4">
    <source>
        <dbReference type="ARBA" id="ARBA00022801"/>
    </source>
</evidence>
<keyword evidence="2 9" id="KW-0645">Protease</keyword>
<dbReference type="PANTHER" id="PTHR43126:SF1">
    <property type="entry name" value="D-ALANYL-D-ALANINE DIPEPTIDASE"/>
    <property type="match status" value="1"/>
</dbReference>
<keyword evidence="7 9" id="KW-0482">Metalloprotease</keyword>